<dbReference type="PANTHER" id="PTHR35011:SF2">
    <property type="entry name" value="2,3-DIKETO-L-GULONATE TRAP TRANSPORTER SMALL PERMEASE PROTEIN YIAM"/>
    <property type="match status" value="1"/>
</dbReference>
<dbReference type="OrthoDB" id="9815614at2"/>
<feature type="transmembrane region" description="Helical" evidence="9">
    <location>
        <begin position="130"/>
        <end position="152"/>
    </location>
</feature>
<keyword evidence="7 9" id="KW-0472">Membrane</keyword>
<evidence type="ECO:0000313" key="11">
    <source>
        <dbReference type="EMBL" id="OLU44679.1"/>
    </source>
</evidence>
<accession>A0A1U7NKF9</accession>
<gene>
    <name evidence="11" type="ORF">BO225_10035</name>
</gene>
<dbReference type="InterPro" id="IPR055348">
    <property type="entry name" value="DctQ"/>
</dbReference>
<organism evidence="11 12">
    <name type="scientific">Dubosiella newyorkensis</name>
    <dbReference type="NCBI Taxonomy" id="1862672"/>
    <lineage>
        <taxon>Bacteria</taxon>
        <taxon>Bacillati</taxon>
        <taxon>Bacillota</taxon>
        <taxon>Erysipelotrichia</taxon>
        <taxon>Erysipelotrichales</taxon>
        <taxon>Erysipelotrichaceae</taxon>
        <taxon>Dubosiella</taxon>
    </lineage>
</organism>
<keyword evidence="12" id="KW-1185">Reference proteome</keyword>
<keyword evidence="5 9" id="KW-0812">Transmembrane</keyword>
<dbReference type="GO" id="GO:0015740">
    <property type="term" value="P:C4-dicarboxylate transport"/>
    <property type="evidence" value="ECO:0007669"/>
    <property type="project" value="TreeGrafter"/>
</dbReference>
<evidence type="ECO:0000256" key="5">
    <source>
        <dbReference type="ARBA" id="ARBA00022692"/>
    </source>
</evidence>
<reference evidence="11 12" key="1">
    <citation type="submission" date="2016-11" db="EMBL/GenBank/DDBJ databases">
        <title>Description of two novel members of the family Erysipelotrichaceae: Ileibacterium lipovorans gen. nov., sp. nov. and Dubosiella newyorkensis, gen. nov., sp. nov.</title>
        <authorList>
            <person name="Cox L.M."/>
            <person name="Sohn J."/>
            <person name="Tyrrell K.L."/>
            <person name="Citron D.M."/>
            <person name="Lawson P.A."/>
            <person name="Patel N.B."/>
            <person name="Iizumi T."/>
            <person name="Perez-Perez G.I."/>
            <person name="Goldstein E.J."/>
            <person name="Blaser M.J."/>
        </authorList>
    </citation>
    <scope>NUCLEOTIDE SEQUENCE [LARGE SCALE GENOMIC DNA]</scope>
    <source>
        <strain evidence="11 12">NYU-BL-A4</strain>
    </source>
</reference>
<proteinExistence type="inferred from homology"/>
<evidence type="ECO:0000259" key="10">
    <source>
        <dbReference type="Pfam" id="PF04290"/>
    </source>
</evidence>
<keyword evidence="6 9" id="KW-1133">Transmembrane helix</keyword>
<feature type="domain" description="Tripartite ATP-independent periplasmic transporters DctQ component" evidence="10">
    <location>
        <begin position="26"/>
        <end position="155"/>
    </location>
</feature>
<evidence type="ECO:0000256" key="3">
    <source>
        <dbReference type="ARBA" id="ARBA00022475"/>
    </source>
</evidence>
<name>A0A1U7NKF9_9FIRM</name>
<protein>
    <submittedName>
        <fullName evidence="11">C4-dicarboxylate ABC transporter permease</fullName>
    </submittedName>
</protein>
<feature type="transmembrane region" description="Helical" evidence="9">
    <location>
        <begin position="88"/>
        <end position="110"/>
    </location>
</feature>
<evidence type="ECO:0000256" key="2">
    <source>
        <dbReference type="ARBA" id="ARBA00022448"/>
    </source>
</evidence>
<dbReference type="InterPro" id="IPR007387">
    <property type="entry name" value="TRAP_DctQ"/>
</dbReference>
<evidence type="ECO:0000256" key="4">
    <source>
        <dbReference type="ARBA" id="ARBA00022519"/>
    </source>
</evidence>
<feature type="transmembrane region" description="Helical" evidence="9">
    <location>
        <begin position="14"/>
        <end position="35"/>
    </location>
</feature>
<keyword evidence="3" id="KW-1003">Cell membrane</keyword>
<comment type="subcellular location">
    <subcellularLocation>
        <location evidence="1">Cell inner membrane</location>
        <topology evidence="1">Multi-pass membrane protein</topology>
    </subcellularLocation>
</comment>
<evidence type="ECO:0000256" key="8">
    <source>
        <dbReference type="ARBA" id="ARBA00038436"/>
    </source>
</evidence>
<evidence type="ECO:0000313" key="12">
    <source>
        <dbReference type="Proteomes" id="UP000186705"/>
    </source>
</evidence>
<dbReference type="Proteomes" id="UP000186705">
    <property type="component" value="Unassembled WGS sequence"/>
</dbReference>
<keyword evidence="2" id="KW-0813">Transport</keyword>
<evidence type="ECO:0000256" key="1">
    <source>
        <dbReference type="ARBA" id="ARBA00004429"/>
    </source>
</evidence>
<feature type="transmembrane region" description="Helical" evidence="9">
    <location>
        <begin position="50"/>
        <end position="67"/>
    </location>
</feature>
<dbReference type="STRING" id="1862672.BO225_10035"/>
<comment type="caution">
    <text evidence="11">The sequence shown here is derived from an EMBL/GenBank/DDBJ whole genome shotgun (WGS) entry which is preliminary data.</text>
</comment>
<dbReference type="Pfam" id="PF04290">
    <property type="entry name" value="DctQ"/>
    <property type="match status" value="1"/>
</dbReference>
<evidence type="ECO:0000256" key="6">
    <source>
        <dbReference type="ARBA" id="ARBA00022989"/>
    </source>
</evidence>
<dbReference type="EMBL" id="MPKA01000099">
    <property type="protein sequence ID" value="OLU44679.1"/>
    <property type="molecule type" value="Genomic_DNA"/>
</dbReference>
<sequence>MKTVASIRKWMDKIIMGACIVLFGLMVIVGSYQIITRYFFNKPSTVSEELLTFSFVWMALLASAYVFGIRDHMRMGFLADKIQGKGRIVLDIVIEILILVFALLTLVWGGSAIMQLSMQQMTASLGVPMGYIYTILPVSGVAIVVYSILNIIDMIHGKNLDMPSGVEEKGDVY</sequence>
<evidence type="ECO:0000256" key="7">
    <source>
        <dbReference type="ARBA" id="ARBA00023136"/>
    </source>
</evidence>
<dbReference type="PANTHER" id="PTHR35011">
    <property type="entry name" value="2,3-DIKETO-L-GULONATE TRAP TRANSPORTER SMALL PERMEASE PROTEIN YIAM"/>
    <property type="match status" value="1"/>
</dbReference>
<evidence type="ECO:0000256" key="9">
    <source>
        <dbReference type="SAM" id="Phobius"/>
    </source>
</evidence>
<keyword evidence="4" id="KW-0997">Cell inner membrane</keyword>
<dbReference type="GO" id="GO:0005886">
    <property type="term" value="C:plasma membrane"/>
    <property type="evidence" value="ECO:0007669"/>
    <property type="project" value="UniProtKB-SubCell"/>
</dbReference>
<comment type="similarity">
    <text evidence="8">Belongs to the TRAP transporter small permease family.</text>
</comment>
<dbReference type="GO" id="GO:0022857">
    <property type="term" value="F:transmembrane transporter activity"/>
    <property type="evidence" value="ECO:0007669"/>
    <property type="project" value="TreeGrafter"/>
</dbReference>
<dbReference type="AlphaFoldDB" id="A0A1U7NKF9"/>